<keyword evidence="1" id="KW-1133">Transmembrane helix</keyword>
<keyword evidence="1" id="KW-0812">Transmembrane</keyword>
<organism evidence="2 3">
    <name type="scientific">Natrinema altunense (strain JCM 12890 / CGMCC 1.3731 / AJ2)</name>
    <dbReference type="NCBI Taxonomy" id="1227494"/>
    <lineage>
        <taxon>Archaea</taxon>
        <taxon>Methanobacteriati</taxon>
        <taxon>Methanobacteriota</taxon>
        <taxon>Stenosarchaea group</taxon>
        <taxon>Halobacteria</taxon>
        <taxon>Halobacteriales</taxon>
        <taxon>Natrialbaceae</taxon>
        <taxon>Natrinema</taxon>
    </lineage>
</organism>
<evidence type="ECO:0000313" key="3">
    <source>
        <dbReference type="Proteomes" id="UP000011511"/>
    </source>
</evidence>
<dbReference type="Proteomes" id="UP000011511">
    <property type="component" value="Unassembled WGS sequence"/>
</dbReference>
<keyword evidence="3" id="KW-1185">Reference proteome</keyword>
<keyword evidence="1" id="KW-0472">Membrane</keyword>
<gene>
    <name evidence="2" type="ORF">C485_11823</name>
</gene>
<sequence>MEPSWTMATLDRRSANTLSIVSTLLDSALAFRRGRRKSGLLLLAAAALSSRVPGLGTAVSLFLRLGRRLR</sequence>
<accession>L9ZL38</accession>
<feature type="transmembrane region" description="Helical" evidence="1">
    <location>
        <begin position="40"/>
        <end position="63"/>
    </location>
</feature>
<reference evidence="2 3" key="1">
    <citation type="journal article" date="2014" name="PLoS Genet.">
        <title>Phylogenetically driven sequencing of extremely halophilic archaea reveals strategies for static and dynamic osmo-response.</title>
        <authorList>
            <person name="Becker E.A."/>
            <person name="Seitzer P.M."/>
            <person name="Tritt A."/>
            <person name="Larsen D."/>
            <person name="Krusor M."/>
            <person name="Yao A.I."/>
            <person name="Wu D."/>
            <person name="Madern D."/>
            <person name="Eisen J.A."/>
            <person name="Darling A.E."/>
            <person name="Facciotti M.T."/>
        </authorList>
    </citation>
    <scope>NUCLEOTIDE SEQUENCE [LARGE SCALE GENOMIC DNA]</scope>
    <source>
        <strain evidence="2 3">JCM 12890</strain>
    </source>
</reference>
<name>L9ZL38_NATA2</name>
<dbReference type="eggNOG" id="arCOG11072">
    <property type="taxonomic scope" value="Archaea"/>
</dbReference>
<evidence type="ECO:0000256" key="1">
    <source>
        <dbReference type="SAM" id="Phobius"/>
    </source>
</evidence>
<evidence type="ECO:0000313" key="2">
    <source>
        <dbReference type="EMBL" id="ELY85888.1"/>
    </source>
</evidence>
<proteinExistence type="predicted"/>
<dbReference type="PATRIC" id="fig|1227494.3.peg.2373"/>
<protein>
    <submittedName>
        <fullName evidence="2">Uncharacterized protein</fullName>
    </submittedName>
</protein>
<dbReference type="EMBL" id="AOIK01000029">
    <property type="protein sequence ID" value="ELY85888.1"/>
    <property type="molecule type" value="Genomic_DNA"/>
</dbReference>
<comment type="caution">
    <text evidence="2">The sequence shown here is derived from an EMBL/GenBank/DDBJ whole genome shotgun (WGS) entry which is preliminary data.</text>
</comment>
<dbReference type="AlphaFoldDB" id="L9ZL38"/>